<dbReference type="EnsemblMetazoa" id="GBRI015604-RA">
    <property type="protein sequence ID" value="GBRI015604-PA"/>
    <property type="gene ID" value="GBRI015604"/>
</dbReference>
<evidence type="ECO:0000313" key="2">
    <source>
        <dbReference type="EnsemblMetazoa" id="GBRI015604-PA"/>
    </source>
</evidence>
<sequence>MKISFKFSVSLNRNVLIMYFPVYIVLVLLVGHLCGAHEFEGEIGSLIYNSIQSIESRLNNLESKSQESQDGIQESLDILHGLLYKSDENAKNNENSCKGPLIATEDRHGSDNSSYPNSCADNCNGIRCDIKVPQYSCEKFSVPCDDIHGGGWTVIQKREDGSEDFQRNWVDYKSGFGNVLGEFWIGLDKLHALTTTQGRQELLIILEDYRGNTKYALYDAFEVGSESERYKLKLGAYSGDVGDSLRYHENGYFHTKDNDRTRNCVRDYKGGWWYKNCLRTNPNGLYYRSENATLPASGIYWKSFIDAEHSLKSIKMMIRPKSYVTPLQQPA</sequence>
<protein>
    <recommendedName>
        <fullName evidence="1">Fibrinogen C-terminal domain-containing protein</fullName>
    </recommendedName>
</protein>
<dbReference type="PROSITE" id="PS51406">
    <property type="entry name" value="FIBRINOGEN_C_2"/>
    <property type="match status" value="1"/>
</dbReference>
<dbReference type="InterPro" id="IPR036056">
    <property type="entry name" value="Fibrinogen-like_C"/>
</dbReference>
<proteinExistence type="predicted"/>
<dbReference type="PANTHER" id="PTHR19143">
    <property type="entry name" value="FIBRINOGEN/TENASCIN/ANGIOPOEITIN"/>
    <property type="match status" value="1"/>
</dbReference>
<accession>A0A1A9WDG5</accession>
<dbReference type="Gene3D" id="3.90.215.10">
    <property type="entry name" value="Gamma Fibrinogen, chain A, domain 1"/>
    <property type="match status" value="1"/>
</dbReference>
<organism evidence="2 3">
    <name type="scientific">Glossina brevipalpis</name>
    <dbReference type="NCBI Taxonomy" id="37001"/>
    <lineage>
        <taxon>Eukaryota</taxon>
        <taxon>Metazoa</taxon>
        <taxon>Ecdysozoa</taxon>
        <taxon>Arthropoda</taxon>
        <taxon>Hexapoda</taxon>
        <taxon>Insecta</taxon>
        <taxon>Pterygota</taxon>
        <taxon>Neoptera</taxon>
        <taxon>Endopterygota</taxon>
        <taxon>Diptera</taxon>
        <taxon>Brachycera</taxon>
        <taxon>Muscomorpha</taxon>
        <taxon>Hippoboscoidea</taxon>
        <taxon>Glossinidae</taxon>
        <taxon>Glossina</taxon>
    </lineage>
</organism>
<dbReference type="Proteomes" id="UP000091820">
    <property type="component" value="Unassembled WGS sequence"/>
</dbReference>
<feature type="domain" description="Fibrinogen C-terminal" evidence="1">
    <location>
        <begin position="110"/>
        <end position="322"/>
    </location>
</feature>
<dbReference type="CDD" id="cd00087">
    <property type="entry name" value="FReD"/>
    <property type="match status" value="1"/>
</dbReference>
<dbReference type="VEuPathDB" id="VectorBase:GBRI015604"/>
<dbReference type="Pfam" id="PF00147">
    <property type="entry name" value="Fibrinogen_C"/>
    <property type="match status" value="1"/>
</dbReference>
<name>A0A1A9WDG5_9MUSC</name>
<dbReference type="InterPro" id="IPR002181">
    <property type="entry name" value="Fibrinogen_a/b/g_C_dom"/>
</dbReference>
<keyword evidence="3" id="KW-1185">Reference proteome</keyword>
<dbReference type="SUPFAM" id="SSF56496">
    <property type="entry name" value="Fibrinogen C-terminal domain-like"/>
    <property type="match status" value="1"/>
</dbReference>
<reference evidence="2" key="2">
    <citation type="submission" date="2020-05" db="UniProtKB">
        <authorList>
            <consortium name="EnsemblMetazoa"/>
        </authorList>
    </citation>
    <scope>IDENTIFICATION</scope>
    <source>
        <strain evidence="2">IAEA</strain>
    </source>
</reference>
<dbReference type="InterPro" id="IPR014716">
    <property type="entry name" value="Fibrinogen_a/b/g_C_1"/>
</dbReference>
<evidence type="ECO:0000259" key="1">
    <source>
        <dbReference type="PROSITE" id="PS51406"/>
    </source>
</evidence>
<evidence type="ECO:0000313" key="3">
    <source>
        <dbReference type="Proteomes" id="UP000091820"/>
    </source>
</evidence>
<dbReference type="AlphaFoldDB" id="A0A1A9WDG5"/>
<dbReference type="InterPro" id="IPR050373">
    <property type="entry name" value="Fibrinogen_C-term_domain"/>
</dbReference>
<dbReference type="STRING" id="37001.A0A1A9WDG5"/>
<dbReference type="GO" id="GO:0005615">
    <property type="term" value="C:extracellular space"/>
    <property type="evidence" value="ECO:0007669"/>
    <property type="project" value="TreeGrafter"/>
</dbReference>
<reference evidence="3" key="1">
    <citation type="submission" date="2014-03" db="EMBL/GenBank/DDBJ databases">
        <authorList>
            <person name="Aksoy S."/>
            <person name="Warren W."/>
            <person name="Wilson R.K."/>
        </authorList>
    </citation>
    <scope>NUCLEOTIDE SEQUENCE [LARGE SCALE GENOMIC DNA]</scope>
    <source>
        <strain evidence="3">IAEA</strain>
    </source>
</reference>
<dbReference type="SMART" id="SM00186">
    <property type="entry name" value="FBG"/>
    <property type="match status" value="1"/>
</dbReference>